<dbReference type="PATRIC" id="fig|1261066.4.peg.853"/>
<gene>
    <name evidence="1" type="ORF">HMPREF1581_00955</name>
</gene>
<name>S4GEX6_GARVA</name>
<dbReference type="GO" id="GO:0006355">
    <property type="term" value="P:regulation of DNA-templated transcription"/>
    <property type="evidence" value="ECO:0007669"/>
    <property type="project" value="InterPro"/>
</dbReference>
<evidence type="ECO:0000313" key="2">
    <source>
        <dbReference type="Proteomes" id="UP000014521"/>
    </source>
</evidence>
<accession>S4GEX6</accession>
<proteinExistence type="predicted"/>
<dbReference type="Pfam" id="PF04221">
    <property type="entry name" value="RelB"/>
    <property type="match status" value="1"/>
</dbReference>
<dbReference type="Gene3D" id="1.10.1220.10">
    <property type="entry name" value="Met repressor-like"/>
    <property type="match status" value="1"/>
</dbReference>
<dbReference type="Proteomes" id="UP000014521">
    <property type="component" value="Unassembled WGS sequence"/>
</dbReference>
<evidence type="ECO:0000313" key="1">
    <source>
        <dbReference type="EMBL" id="EPI46521.1"/>
    </source>
</evidence>
<protein>
    <submittedName>
        <fullName evidence="1">Toxin-antitoxin system, antitoxin component, ribbon-helix-helix domain protein</fullName>
    </submittedName>
</protein>
<dbReference type="AlphaFoldDB" id="S4GEX6"/>
<reference evidence="1 2" key="1">
    <citation type="submission" date="2013-06" db="EMBL/GenBank/DDBJ databases">
        <authorList>
            <person name="Weinstock G."/>
            <person name="Sodergren E."/>
            <person name="Lobos E.A."/>
            <person name="Fulton L."/>
            <person name="Fulton R."/>
            <person name="Courtney L."/>
            <person name="Fronick C."/>
            <person name="O'Laughlin M."/>
            <person name="Godfrey J."/>
            <person name="Wilson R.M."/>
            <person name="Miner T."/>
            <person name="Farmer C."/>
            <person name="Delehaunty K."/>
            <person name="Cordes M."/>
            <person name="Minx P."/>
            <person name="Tomlinson C."/>
            <person name="Chen J."/>
            <person name="Wollam A."/>
            <person name="Pepin K.H."/>
            <person name="Bhonagiri V."/>
            <person name="Zhang X."/>
            <person name="Warren W."/>
            <person name="Mitreva M."/>
            <person name="Mardis E.R."/>
            <person name="Wilson R.K."/>
        </authorList>
    </citation>
    <scope>NUCLEOTIDE SEQUENCE [LARGE SCALE GENOMIC DNA]</scope>
    <source>
        <strain evidence="1 2">JCP8108</strain>
    </source>
</reference>
<dbReference type="EMBL" id="ATJJ01000066">
    <property type="protein sequence ID" value="EPI46521.1"/>
    <property type="molecule type" value="Genomic_DNA"/>
</dbReference>
<dbReference type="HOGENOM" id="CLU_3080250_0_0_11"/>
<comment type="caution">
    <text evidence="1">The sequence shown here is derived from an EMBL/GenBank/DDBJ whole genome shotgun (WGS) entry which is preliminary data.</text>
</comment>
<organism evidence="1 2">
    <name type="scientific">Gardnerella vaginalis JCP8108</name>
    <dbReference type="NCBI Taxonomy" id="1261066"/>
    <lineage>
        <taxon>Bacteria</taxon>
        <taxon>Bacillati</taxon>
        <taxon>Actinomycetota</taxon>
        <taxon>Actinomycetes</taxon>
        <taxon>Bifidobacteriales</taxon>
        <taxon>Bifidobacteriaceae</taxon>
        <taxon>Gardnerella</taxon>
    </lineage>
</organism>
<dbReference type="InterPro" id="IPR007337">
    <property type="entry name" value="RelB/DinJ"/>
</dbReference>
<dbReference type="InterPro" id="IPR013321">
    <property type="entry name" value="Arc_rbn_hlx_hlx"/>
</dbReference>
<sequence length="52" mass="6033">MRVWRLVDVAVTKTANVNVRIQENIKQQAEQILETIGISRATAIDMFYRENV</sequence>